<reference evidence="2" key="1">
    <citation type="submission" date="2015-09" db="EMBL/GenBank/DDBJ databases">
        <authorList>
            <consortium name="Pathogen Informatics"/>
        </authorList>
    </citation>
    <scope>NUCLEOTIDE SEQUENCE [LARGE SCALE GENOMIC DNA]</scope>
    <source>
        <strain evidence="2">Lake Konstanz</strain>
    </source>
</reference>
<dbReference type="VEuPathDB" id="TriTrypDB:BSAL_28665"/>
<protein>
    <submittedName>
        <fullName evidence="1">GPI-anchored surface protein, putative</fullName>
    </submittedName>
</protein>
<dbReference type="EMBL" id="CYKH01001862">
    <property type="protein sequence ID" value="CUG90761.1"/>
    <property type="molecule type" value="Genomic_DNA"/>
</dbReference>
<dbReference type="Proteomes" id="UP000051952">
    <property type="component" value="Unassembled WGS sequence"/>
</dbReference>
<proteinExistence type="predicted"/>
<accession>A0A0S4JGY8</accession>
<name>A0A0S4JGY8_BODSA</name>
<dbReference type="AlphaFoldDB" id="A0A0S4JGY8"/>
<sequence length="402" mass="42257">MINNSWAIFTVSSQSARTTFAGVPYHIPNSADLEMWIEVKSGPGIGLTVRTVGDTSGAMGPETSFATMAMGYAGGPTPASLTAAMTDGKSKVFALAKCIVNEDFCSFIMPAGTGATQISKKDLRKAHAQAIKAKSGFTDDCSAHDSSCSECLSNANCGWCSVPVSYSDGTTGTQCAGQQTGSTPFVCPGHYSTLGCEVGYICTSTLECVATVPGDGMPLSVCQATCIATPPPAPTLAQYSCNLTNQQCTLCTNPPCPGSMPQVQCTELCPHPYPGPTPALLGVWRGIYIQQRYSIGEVDFVFNSTGCSIYKDGVFFLYATIISLGSDVMLFTVVSGAGKGTTFGTLYQMASEDFGMYFQMTMAIGKTGAGFPADFNTPMFTTGMQEVVLTQCMKAPCSFTTY</sequence>
<evidence type="ECO:0000313" key="1">
    <source>
        <dbReference type="EMBL" id="CUG90761.1"/>
    </source>
</evidence>
<organism evidence="1 2">
    <name type="scientific">Bodo saltans</name>
    <name type="common">Flagellated protozoan</name>
    <dbReference type="NCBI Taxonomy" id="75058"/>
    <lineage>
        <taxon>Eukaryota</taxon>
        <taxon>Discoba</taxon>
        <taxon>Euglenozoa</taxon>
        <taxon>Kinetoplastea</taxon>
        <taxon>Metakinetoplastina</taxon>
        <taxon>Eubodonida</taxon>
        <taxon>Bodonidae</taxon>
        <taxon>Bodo</taxon>
    </lineage>
</organism>
<keyword evidence="2" id="KW-1185">Reference proteome</keyword>
<evidence type="ECO:0000313" key="2">
    <source>
        <dbReference type="Proteomes" id="UP000051952"/>
    </source>
</evidence>
<gene>
    <name evidence="1" type="ORF">BSAL_28665</name>
</gene>